<keyword evidence="1" id="KW-0067">ATP-binding</keyword>
<evidence type="ECO:0000313" key="2">
    <source>
        <dbReference type="Proteomes" id="UP000258581"/>
    </source>
</evidence>
<organism evidence="1 2">
    <name type="scientific">Erwinia phage Wellington</name>
    <dbReference type="NCBI Taxonomy" id="2267653"/>
    <lineage>
        <taxon>Viruses</taxon>
        <taxon>Duplodnaviria</taxon>
        <taxon>Heunggongvirae</taxon>
        <taxon>Uroviricota</taxon>
        <taxon>Caudoviricetes</taxon>
        <taxon>Chimalliviridae</taxon>
        <taxon>Wellingtonvirus</taxon>
        <taxon>Wellingtonvirus wellington</taxon>
    </lineage>
</organism>
<dbReference type="Proteomes" id="UP000258581">
    <property type="component" value="Segment"/>
</dbReference>
<keyword evidence="1" id="KW-0547">Nucleotide-binding</keyword>
<dbReference type="SUPFAM" id="SSF52540">
    <property type="entry name" value="P-loop containing nucleoside triphosphate hydrolases"/>
    <property type="match status" value="1"/>
</dbReference>
<keyword evidence="1" id="KW-0347">Helicase</keyword>
<dbReference type="InterPro" id="IPR027417">
    <property type="entry name" value="P-loop_NTPase"/>
</dbReference>
<evidence type="ECO:0000313" key="1">
    <source>
        <dbReference type="EMBL" id="AXF51179.1"/>
    </source>
</evidence>
<proteinExistence type="predicted"/>
<keyword evidence="1" id="KW-0378">Hydrolase</keyword>
<protein>
    <submittedName>
        <fullName evidence="1">Putative ATP-dependent DNA helicase</fullName>
    </submittedName>
</protein>
<dbReference type="Gene3D" id="3.40.50.300">
    <property type="entry name" value="P-loop containing nucleotide triphosphate hydrolases"/>
    <property type="match status" value="1"/>
</dbReference>
<accession>A0A345BL58</accession>
<name>A0A345BL58_9CAUD</name>
<gene>
    <name evidence="1" type="ORF">WELLINGTON_48</name>
</gene>
<keyword evidence="2" id="KW-1185">Reference proteome</keyword>
<dbReference type="EMBL" id="MH426724">
    <property type="protein sequence ID" value="AXF51179.1"/>
    <property type="molecule type" value="Genomic_DNA"/>
</dbReference>
<dbReference type="GO" id="GO:0004386">
    <property type="term" value="F:helicase activity"/>
    <property type="evidence" value="ECO:0007669"/>
    <property type="project" value="UniProtKB-KW"/>
</dbReference>
<reference evidence="2" key="1">
    <citation type="submission" date="2018-06" db="EMBL/GenBank/DDBJ databases">
        <authorList>
            <person name="Sharma R."/>
            <person name="James B."/>
            <person name="Berg J.A."/>
            <person name="Breakwell D.P."/>
            <person name="Hope S."/>
            <person name="Grose J.H."/>
        </authorList>
    </citation>
    <scope>NUCLEOTIDE SEQUENCE [LARGE SCALE GENOMIC DNA]</scope>
</reference>
<sequence length="565" mass="64712">MRYTIHITHTSMGIRVEVPVRQMEVAILDWAQANLHAPKMGKDHGRIVTEKGDGFYVHMPTIHTFIFHKTFLNRIQSILNHVGVEYKVDYEIREHHYPRAEPYRCEFANYGFEMVVTDETSRFFYQNEVVETACSDGQEQTIFAIQTGRGKTKTFQKVMVRKGVRTALIHRASYVDKWKFDCSEDPTGLQEPAEGVHVCKGVEGIYEAYQMGLNGELDAKGIKIIIFSTTSLMMFLKEYINTAHSNAVCLEKFYDVMGVGLVGCDEVHEHFYLVYLAGIMLNPPATVEMSATLTPGASKQFIGERYLERFPMNCRVSVPFIPVVDVRALYYSIENKKLVTYGSKMTPYNHKMLEKAFVKYNAHESFAEMVWDLMVKTYLKNYEVGQKALVFFATVDMCAFFTEFLQRKLAATEWDYLQVFKYNAGDSYDDFIAADIGVSTPGKAGTAIDIPGLMHAYVTIPIDDQQLNEQIAGRPRATTRWPIDPRVWFLHCNDIPKHGTYLSSRKKSLGEKVKSFQIAFSPYVIRSSNASTSYSFASQTPVRRIELSKFSPKRSKGVSRRRRRR</sequence>